<gene>
    <name evidence="1" type="ORF">IWQ57_005857</name>
</gene>
<keyword evidence="2" id="KW-1185">Reference proteome</keyword>
<evidence type="ECO:0000313" key="2">
    <source>
        <dbReference type="Proteomes" id="UP001140234"/>
    </source>
</evidence>
<feature type="non-terminal residue" evidence="1">
    <location>
        <position position="218"/>
    </location>
</feature>
<comment type="caution">
    <text evidence="1">The sequence shown here is derived from an EMBL/GenBank/DDBJ whole genome shotgun (WGS) entry which is preliminary data.</text>
</comment>
<organism evidence="1 2">
    <name type="scientific">Coemansia nantahalensis</name>
    <dbReference type="NCBI Taxonomy" id="2789366"/>
    <lineage>
        <taxon>Eukaryota</taxon>
        <taxon>Fungi</taxon>
        <taxon>Fungi incertae sedis</taxon>
        <taxon>Zoopagomycota</taxon>
        <taxon>Kickxellomycotina</taxon>
        <taxon>Kickxellomycetes</taxon>
        <taxon>Kickxellales</taxon>
        <taxon>Kickxellaceae</taxon>
        <taxon>Coemansia</taxon>
    </lineage>
</organism>
<dbReference type="EMBL" id="JANBUJ010003038">
    <property type="protein sequence ID" value="KAJ2762175.1"/>
    <property type="molecule type" value="Genomic_DNA"/>
</dbReference>
<protein>
    <submittedName>
        <fullName evidence="1">Uncharacterized protein</fullName>
    </submittedName>
</protein>
<accession>A0ACC1JLH4</accession>
<name>A0ACC1JLH4_9FUNG</name>
<dbReference type="Proteomes" id="UP001140234">
    <property type="component" value="Unassembled WGS sequence"/>
</dbReference>
<evidence type="ECO:0000313" key="1">
    <source>
        <dbReference type="EMBL" id="KAJ2762175.1"/>
    </source>
</evidence>
<reference evidence="1" key="1">
    <citation type="submission" date="2022-07" db="EMBL/GenBank/DDBJ databases">
        <title>Phylogenomic reconstructions and comparative analyses of Kickxellomycotina fungi.</title>
        <authorList>
            <person name="Reynolds N.K."/>
            <person name="Stajich J.E."/>
            <person name="Barry K."/>
            <person name="Grigoriev I.V."/>
            <person name="Crous P."/>
            <person name="Smith M.E."/>
        </authorList>
    </citation>
    <scope>NUCLEOTIDE SEQUENCE</scope>
    <source>
        <strain evidence="1">CBS 109366</strain>
    </source>
</reference>
<sequence>MRFYLRNPKTKPVSAAALVPPPLQQDTEMFGRISRMCGLRETMRDQLKEQTKTDDFGRVGSLLSATQAYLGELHWYIAFYESNQSMFKDMASVEFIWKSAIVSRLHDKVNLSRPKFASRGGNTGDSDGGGSGGGGGGGNGGQSGGGLRLLGAGSFKQRRTQSTSIYMELGFTLLSLAIVKCMSAYAKVKTFDTEVECETINSMTPGARIASEEESEQV</sequence>
<proteinExistence type="predicted"/>